<keyword evidence="1" id="KW-0040">ANK repeat</keyword>
<dbReference type="SUPFAM" id="SSF48403">
    <property type="entry name" value="Ankyrin repeat"/>
    <property type="match status" value="1"/>
</dbReference>
<accession>A0A8H6JSK7</accession>
<evidence type="ECO:0000313" key="5">
    <source>
        <dbReference type="Proteomes" id="UP000654918"/>
    </source>
</evidence>
<reference evidence="4" key="1">
    <citation type="journal article" date="2020" name="Phytopathology">
        <title>Genome Sequence Resources of Colletotrichum truncatum, C. plurivorum, C. musicola, and C. sojae: Four Species Pathogenic to Soybean (Glycine max).</title>
        <authorList>
            <person name="Rogerio F."/>
            <person name="Boufleur T.R."/>
            <person name="Ciampi-Guillardi M."/>
            <person name="Sukno S.A."/>
            <person name="Thon M.R."/>
            <person name="Massola Junior N.S."/>
            <person name="Baroncelli R."/>
        </authorList>
    </citation>
    <scope>NUCLEOTIDE SEQUENCE</scope>
    <source>
        <strain evidence="4">LFN00145</strain>
    </source>
</reference>
<dbReference type="Gene3D" id="1.10.510.10">
    <property type="entry name" value="Transferase(Phosphotransferase) domain 1"/>
    <property type="match status" value="1"/>
</dbReference>
<evidence type="ECO:0000256" key="2">
    <source>
        <dbReference type="SAM" id="MobiDB-lite"/>
    </source>
</evidence>
<dbReference type="Pfam" id="PF00069">
    <property type="entry name" value="Pkinase"/>
    <property type="match status" value="1"/>
</dbReference>
<dbReference type="Proteomes" id="UP000654918">
    <property type="component" value="Unassembled WGS sequence"/>
</dbReference>
<dbReference type="InterPro" id="IPR000719">
    <property type="entry name" value="Prot_kinase_dom"/>
</dbReference>
<dbReference type="PROSITE" id="PS50297">
    <property type="entry name" value="ANK_REP_REGION"/>
    <property type="match status" value="1"/>
</dbReference>
<dbReference type="GO" id="GO:0005737">
    <property type="term" value="C:cytoplasm"/>
    <property type="evidence" value="ECO:0007669"/>
    <property type="project" value="TreeGrafter"/>
</dbReference>
<dbReference type="Pfam" id="PF13637">
    <property type="entry name" value="Ank_4"/>
    <property type="match status" value="1"/>
</dbReference>
<dbReference type="InterPro" id="IPR002110">
    <property type="entry name" value="Ankyrin_rpt"/>
</dbReference>
<dbReference type="EMBL" id="WIGO01000307">
    <property type="protein sequence ID" value="KAF6818076.1"/>
    <property type="molecule type" value="Genomic_DNA"/>
</dbReference>
<evidence type="ECO:0000259" key="3">
    <source>
        <dbReference type="PROSITE" id="PS50011"/>
    </source>
</evidence>
<keyword evidence="4" id="KW-0808">Transferase</keyword>
<dbReference type="InterPro" id="IPR011009">
    <property type="entry name" value="Kinase-like_dom_sf"/>
</dbReference>
<dbReference type="PROSITE" id="PS50011">
    <property type="entry name" value="PROTEIN_KINASE_DOM"/>
    <property type="match status" value="1"/>
</dbReference>
<dbReference type="InterPro" id="IPR036770">
    <property type="entry name" value="Ankyrin_rpt-contain_sf"/>
</dbReference>
<dbReference type="PANTHER" id="PTHR24361">
    <property type="entry name" value="MITOGEN-ACTIVATED KINASE KINASE KINASE"/>
    <property type="match status" value="1"/>
</dbReference>
<dbReference type="PROSITE" id="PS50088">
    <property type="entry name" value="ANK_REPEAT"/>
    <property type="match status" value="1"/>
</dbReference>
<sequence>MSNYYNPYYDTLRGDEDEMEFDPPKPSRKEVLKTEFREAIKRQVMPDKIFRKALERCGLPHPDDPLASKTFLRDAVFPEISRLLEERGKRQWGLSPRTFSILYVLNIPDLMDHFIAEERTDRFLPYSEANLPNCVSGGLRSQFIKLQNMVRCNREDISELEEGGKHIYLPMNADAYFNSRQTLGQGRFAVVDKVDSLRTAQTYARKQIRRGESMLDDKTQLQAFERELASLKALSHRHVVKLVGSYTDPTNLGLIMSPIADTDLHEYLRDCETSTNSRKAILRGFFGCLTTALAYIHAKKIRHKDIKPKNILVKDNQVFLADFGTSRMCLDGSLTTNGVSKEGTLRYWAPEVGDNANRNQASDVWSLGCVFLEMATTLFGRTQMEMHQFFATNGTENRLRLSLNPSAIQQWIAELRNSSTDDSSVLDWTASMLQPKPAHRPLAAELRGTIIDLDSEFDYICHECASPDGMGDSKPPAPAGPYAATALNTNHDCLPHATEKATHRLPEESQTRDKMSNLNSGDQKCGIENSPEVIRKPKTPAKKPTAPRKTIHTPPSRSVTPKPRVRFADIESGQNRVEDLGTFDEEVEDRIRFSGLPQDRRPEPTNHQSETSSDEDDATRDDEFIVPEPIKPPPFYRQDCAPLPNASLAPSYLLAGTNRFTGDELHESSPNTSTTNVFLYGRLMFPSVLHAIADQSTAGAYSPDLHRRVIPSSDDWSHADLSIQRASEIMTPARLRGYDRWRPRGLQCAVLQKSTYTRDILSKPRLRKAAPSKPPGEVVGFLLVGVKKEVVRYLDLIFARDERDLRDISLRSKEEEFSEDNAESSPLRRESVHVDVELSTGEITQVEAYTYVWKHRTADLGQFWDEGHFIRGSQFQRLVELDKNWKAQEKSLATSMRISFALIGDYLCSAVVTGDVDELQSLLDQGWAPDAPCRYYGNVLHAAVVTGNEDMVDLLLDHGANVNRNDGRYGSALIAAAFASRKAITRRLLSQRADVFAGHPIHGEALYQAVGQSDYAIAEMLLEDAAWLTQDWGEICDLANEVGDSEMQSLLRQYDVRRIHNRSLPAIQKIRKSEELEQSPSYARIVGAVIQKYIAVHTMSGSWKGRRGVAVTVAALNAGAPTSILPLMRSTVGPVRALIDEVRRRDKDQERARQMVLEDTVKDTNLNEEEDGGRDFPENLKRPVDRGFRKPKRGRLA</sequence>
<name>A0A8H6JSK7_9PEZI</name>
<keyword evidence="5" id="KW-1185">Reference proteome</keyword>
<feature type="region of interest" description="Disordered" evidence="2">
    <location>
        <begin position="1157"/>
        <end position="1197"/>
    </location>
</feature>
<feature type="region of interest" description="Disordered" evidence="2">
    <location>
        <begin position="501"/>
        <end position="627"/>
    </location>
</feature>
<dbReference type="SUPFAM" id="SSF56112">
    <property type="entry name" value="Protein kinase-like (PK-like)"/>
    <property type="match status" value="1"/>
</dbReference>
<dbReference type="Gene3D" id="3.10.490.10">
    <property type="entry name" value="Gamma-glutamyl cyclotransferase-like"/>
    <property type="match status" value="1"/>
</dbReference>
<protein>
    <submittedName>
        <fullName evidence="4">Dual specificity mitogen-activated protein kinase kinase 1</fullName>
    </submittedName>
</protein>
<evidence type="ECO:0000256" key="1">
    <source>
        <dbReference type="PROSITE-ProRule" id="PRU00023"/>
    </source>
</evidence>
<dbReference type="Gene3D" id="1.25.40.20">
    <property type="entry name" value="Ankyrin repeat-containing domain"/>
    <property type="match status" value="1"/>
</dbReference>
<dbReference type="InterPro" id="IPR053235">
    <property type="entry name" value="Ser_Thr_kinase"/>
</dbReference>
<organism evidence="4 5">
    <name type="scientific">Colletotrichum plurivorum</name>
    <dbReference type="NCBI Taxonomy" id="2175906"/>
    <lineage>
        <taxon>Eukaryota</taxon>
        <taxon>Fungi</taxon>
        <taxon>Dikarya</taxon>
        <taxon>Ascomycota</taxon>
        <taxon>Pezizomycotina</taxon>
        <taxon>Sordariomycetes</taxon>
        <taxon>Hypocreomycetidae</taxon>
        <taxon>Glomerellales</taxon>
        <taxon>Glomerellaceae</taxon>
        <taxon>Colletotrichum</taxon>
        <taxon>Colletotrichum orchidearum species complex</taxon>
    </lineage>
</organism>
<keyword evidence="4" id="KW-0418">Kinase</keyword>
<dbReference type="CDD" id="cd00180">
    <property type="entry name" value="PKc"/>
    <property type="match status" value="1"/>
</dbReference>
<feature type="repeat" description="ANK" evidence="1">
    <location>
        <begin position="940"/>
        <end position="967"/>
    </location>
</feature>
<feature type="compositionally biased region" description="Basic and acidic residues" evidence="2">
    <location>
        <begin position="1173"/>
        <end position="1188"/>
    </location>
</feature>
<evidence type="ECO:0000313" key="4">
    <source>
        <dbReference type="EMBL" id="KAF6818076.1"/>
    </source>
</evidence>
<dbReference type="SMART" id="SM00248">
    <property type="entry name" value="ANK"/>
    <property type="match status" value="2"/>
</dbReference>
<gene>
    <name evidence="4" type="ORF">CPLU01_13397</name>
</gene>
<comment type="caution">
    <text evidence="4">The sequence shown here is derived from an EMBL/GenBank/DDBJ whole genome shotgun (WGS) entry which is preliminary data.</text>
</comment>
<feature type="compositionally biased region" description="Basic and acidic residues" evidence="2">
    <location>
        <begin position="501"/>
        <end position="515"/>
    </location>
</feature>
<feature type="compositionally biased region" description="Basic residues" evidence="2">
    <location>
        <begin position="536"/>
        <end position="551"/>
    </location>
</feature>
<dbReference type="AlphaFoldDB" id="A0A8H6JSK7"/>
<proteinExistence type="predicted"/>
<dbReference type="InterPro" id="IPR008271">
    <property type="entry name" value="Ser/Thr_kinase_AS"/>
</dbReference>
<dbReference type="GO" id="GO:0004674">
    <property type="term" value="F:protein serine/threonine kinase activity"/>
    <property type="evidence" value="ECO:0007669"/>
    <property type="project" value="TreeGrafter"/>
</dbReference>
<dbReference type="Gene3D" id="3.30.200.20">
    <property type="entry name" value="Phosphorylase Kinase, domain 1"/>
    <property type="match status" value="1"/>
</dbReference>
<feature type="domain" description="Protein kinase" evidence="3">
    <location>
        <begin position="177"/>
        <end position="460"/>
    </location>
</feature>
<dbReference type="PROSITE" id="PS00108">
    <property type="entry name" value="PROTEIN_KINASE_ST"/>
    <property type="match status" value="1"/>
</dbReference>
<dbReference type="SMART" id="SM00220">
    <property type="entry name" value="S_TKc"/>
    <property type="match status" value="1"/>
</dbReference>
<dbReference type="GO" id="GO:0005524">
    <property type="term" value="F:ATP binding"/>
    <property type="evidence" value="ECO:0007669"/>
    <property type="project" value="InterPro"/>
</dbReference>